<feature type="chain" id="PRO_5046713307" evidence="5">
    <location>
        <begin position="22"/>
        <end position="559"/>
    </location>
</feature>
<accession>A0ABV8WWA2</accession>
<dbReference type="InterPro" id="IPR000914">
    <property type="entry name" value="SBP_5_dom"/>
</dbReference>
<dbReference type="CDD" id="cd08504">
    <property type="entry name" value="PBP2_OppA"/>
    <property type="match status" value="1"/>
</dbReference>
<dbReference type="Proteomes" id="UP001595882">
    <property type="component" value="Unassembled WGS sequence"/>
</dbReference>
<dbReference type="PANTHER" id="PTHR30290:SF10">
    <property type="entry name" value="PERIPLASMIC OLIGOPEPTIDE-BINDING PROTEIN-RELATED"/>
    <property type="match status" value="1"/>
</dbReference>
<keyword evidence="3" id="KW-0813">Transport</keyword>
<dbReference type="PIRSF" id="PIRSF002741">
    <property type="entry name" value="MppA"/>
    <property type="match status" value="1"/>
</dbReference>
<dbReference type="RefSeq" id="WP_390251586.1">
    <property type="nucleotide sequence ID" value="NZ_JBHSDT010000004.1"/>
</dbReference>
<evidence type="ECO:0000259" key="6">
    <source>
        <dbReference type="Pfam" id="PF00496"/>
    </source>
</evidence>
<evidence type="ECO:0000256" key="5">
    <source>
        <dbReference type="SAM" id="SignalP"/>
    </source>
</evidence>
<evidence type="ECO:0000256" key="1">
    <source>
        <dbReference type="ARBA" id="ARBA00004196"/>
    </source>
</evidence>
<name>A0ABV8WWA2_9BACI</name>
<feature type="signal peptide" evidence="5">
    <location>
        <begin position="1"/>
        <end position="21"/>
    </location>
</feature>
<dbReference type="Gene3D" id="3.90.76.10">
    <property type="entry name" value="Dipeptide-binding Protein, Domain 1"/>
    <property type="match status" value="1"/>
</dbReference>
<dbReference type="InterPro" id="IPR039424">
    <property type="entry name" value="SBP_5"/>
</dbReference>
<comment type="similarity">
    <text evidence="2">Belongs to the bacterial solute-binding protein 5 family.</text>
</comment>
<dbReference type="Gene3D" id="3.10.105.10">
    <property type="entry name" value="Dipeptide-binding Protein, Domain 3"/>
    <property type="match status" value="1"/>
</dbReference>
<reference evidence="8" key="1">
    <citation type="journal article" date="2019" name="Int. J. Syst. Evol. Microbiol.">
        <title>The Global Catalogue of Microorganisms (GCM) 10K type strain sequencing project: providing services to taxonomists for standard genome sequencing and annotation.</title>
        <authorList>
            <consortium name="The Broad Institute Genomics Platform"/>
            <consortium name="The Broad Institute Genome Sequencing Center for Infectious Disease"/>
            <person name="Wu L."/>
            <person name="Ma J."/>
        </authorList>
    </citation>
    <scope>NUCLEOTIDE SEQUENCE [LARGE SCALE GENOMIC DNA]</scope>
    <source>
        <strain evidence="8">CCUG 37865</strain>
    </source>
</reference>
<dbReference type="PROSITE" id="PS51257">
    <property type="entry name" value="PROKAR_LIPOPROTEIN"/>
    <property type="match status" value="1"/>
</dbReference>
<keyword evidence="8" id="KW-1185">Reference proteome</keyword>
<comment type="caution">
    <text evidence="7">The sequence shown here is derived from an EMBL/GenBank/DDBJ whole genome shotgun (WGS) entry which is preliminary data.</text>
</comment>
<dbReference type="Pfam" id="PF00496">
    <property type="entry name" value="SBP_bac_5"/>
    <property type="match status" value="1"/>
</dbReference>
<gene>
    <name evidence="7" type="ORF">ACFOY7_09150</name>
</gene>
<evidence type="ECO:0000256" key="3">
    <source>
        <dbReference type="ARBA" id="ARBA00022448"/>
    </source>
</evidence>
<comment type="subcellular location">
    <subcellularLocation>
        <location evidence="1">Cell envelope</location>
    </subcellularLocation>
</comment>
<evidence type="ECO:0000256" key="4">
    <source>
        <dbReference type="ARBA" id="ARBA00022729"/>
    </source>
</evidence>
<dbReference type="PANTHER" id="PTHR30290">
    <property type="entry name" value="PERIPLASMIC BINDING COMPONENT OF ABC TRANSPORTER"/>
    <property type="match status" value="1"/>
</dbReference>
<evidence type="ECO:0000256" key="2">
    <source>
        <dbReference type="ARBA" id="ARBA00005695"/>
    </source>
</evidence>
<dbReference type="SUPFAM" id="SSF53850">
    <property type="entry name" value="Periplasmic binding protein-like II"/>
    <property type="match status" value="1"/>
</dbReference>
<feature type="domain" description="Solute-binding protein family 5" evidence="6">
    <location>
        <begin position="97"/>
        <end position="478"/>
    </location>
</feature>
<evidence type="ECO:0000313" key="7">
    <source>
        <dbReference type="EMBL" id="MFC4403244.1"/>
    </source>
</evidence>
<protein>
    <submittedName>
        <fullName evidence="7">Peptide ABC transporter substrate-binding protein</fullName>
    </submittedName>
</protein>
<evidence type="ECO:0000313" key="8">
    <source>
        <dbReference type="Proteomes" id="UP001595882"/>
    </source>
</evidence>
<organism evidence="7 8">
    <name type="scientific">Gracilibacillus xinjiangensis</name>
    <dbReference type="NCBI Taxonomy" id="1193282"/>
    <lineage>
        <taxon>Bacteria</taxon>
        <taxon>Bacillati</taxon>
        <taxon>Bacillota</taxon>
        <taxon>Bacilli</taxon>
        <taxon>Bacillales</taxon>
        <taxon>Bacillaceae</taxon>
        <taxon>Gracilibacillus</taxon>
    </lineage>
</organism>
<keyword evidence="4 5" id="KW-0732">Signal</keyword>
<dbReference type="EMBL" id="JBHSDT010000004">
    <property type="protein sequence ID" value="MFC4403244.1"/>
    <property type="molecule type" value="Genomic_DNA"/>
</dbReference>
<proteinExistence type="inferred from homology"/>
<sequence>MKNRSWLLALFIAMLAIMLVACSTGNDNTSEENTNDEGNEEAQDEKVLRIAERSDIPTMDPIMTEDNVSTQWIDTVYEGLYRQAPGGEIVSGIAKMEETEVSEDGLTYTFHLREDATWENGDPVTAHDFVYGWQRATNPDNGSFYGDYLMNGKIKNAEQIFAGELAPEELGVSAPDDYTFVVELETPVPYFDSYVINSNFLPAHKEFVEEQGDNFSLSPESILANGPFKMTSWKAEDGWELEKNESYWDAENVALDGISVKVIKDDDTMLSNYETGNLDRVTLAGAQVKDNQTSPEYHTLTESSVFYVKMNQGSVEHSEYMSNLNFRMALAKAINKQAYIDVVYGNDSTPIDFFVPAEFAEHPETGEDFQTGSDILSFDVESAQEYWQKAKEEIGFEEVTLTFINQDSEVGKTVSEFIKTELEANLDGLTINAKNVPWGQQLELMRDKKYDLAISGWGPDYIDPISFLDIFLTDSENNDVGYSNEEYDALVKSAKGELATDPVARFEAMQEAEKLLLEEAGVAPILQRKTSVLFKNGVTGLDQLNPFGNNYSYKYVDIQ</sequence>
<dbReference type="InterPro" id="IPR030678">
    <property type="entry name" value="Peptide/Ni-bd"/>
</dbReference>
<dbReference type="Gene3D" id="3.40.190.10">
    <property type="entry name" value="Periplasmic binding protein-like II"/>
    <property type="match status" value="1"/>
</dbReference>